<gene>
    <name evidence="23" type="ORF">RJT34_04802</name>
</gene>
<evidence type="ECO:0000256" key="7">
    <source>
        <dbReference type="ARBA" id="ARBA00022741"/>
    </source>
</evidence>
<keyword evidence="3 19" id="KW-0813">Transport</keyword>
<dbReference type="Pfam" id="PF00122">
    <property type="entry name" value="E1-E2_ATPase"/>
    <property type="match status" value="1"/>
</dbReference>
<keyword evidence="16 19" id="KW-0472">Membrane</keyword>
<dbReference type="SFLD" id="SFLDS00003">
    <property type="entry name" value="Haloacid_Dehalogenase"/>
    <property type="match status" value="1"/>
</dbReference>
<keyword evidence="10" id="KW-0460">Magnesium</keyword>
<keyword evidence="13 19" id="KW-1133">Transmembrane helix</keyword>
<evidence type="ECO:0000256" key="18">
    <source>
        <dbReference type="ARBA" id="ARBA00053300"/>
    </source>
</evidence>
<keyword evidence="8 19" id="KW-0106">Calcium</keyword>
<dbReference type="InterPro" id="IPR004014">
    <property type="entry name" value="ATPase_P-typ_cation-transptr_N"/>
</dbReference>
<dbReference type="InterPro" id="IPR008250">
    <property type="entry name" value="ATPase_P-typ_transduc_dom_A_sf"/>
</dbReference>
<proteinExistence type="inferred from homology"/>
<dbReference type="NCBIfam" id="TIGR01494">
    <property type="entry name" value="ATPase_P-type"/>
    <property type="match status" value="2"/>
</dbReference>
<dbReference type="InterPro" id="IPR023298">
    <property type="entry name" value="ATPase_P-typ_TM_dom_sf"/>
</dbReference>
<accession>A0AAN9KNC9</accession>
<dbReference type="Gene3D" id="2.70.150.10">
    <property type="entry name" value="Calcium-transporting ATPase, cytoplasmic transduction domain A"/>
    <property type="match status" value="1"/>
</dbReference>
<dbReference type="InterPro" id="IPR044492">
    <property type="entry name" value="P_typ_ATPase_HD_dom"/>
</dbReference>
<dbReference type="InterPro" id="IPR023214">
    <property type="entry name" value="HAD_sf"/>
</dbReference>
<keyword evidence="24" id="KW-1185">Reference proteome</keyword>
<evidence type="ECO:0000313" key="24">
    <source>
        <dbReference type="Proteomes" id="UP001359559"/>
    </source>
</evidence>
<dbReference type="SFLD" id="SFLDG00002">
    <property type="entry name" value="C1.7:_P-type_atpase_like"/>
    <property type="match status" value="1"/>
</dbReference>
<dbReference type="EMBL" id="JAYKXN010000001">
    <property type="protein sequence ID" value="KAK7320071.1"/>
    <property type="molecule type" value="Genomic_DNA"/>
</dbReference>
<evidence type="ECO:0000256" key="19">
    <source>
        <dbReference type="RuleBase" id="RU361146"/>
    </source>
</evidence>
<dbReference type="NCBIfam" id="TIGR01517">
    <property type="entry name" value="ATPase-IIB_Ca"/>
    <property type="match status" value="1"/>
</dbReference>
<dbReference type="SUPFAM" id="SSF81665">
    <property type="entry name" value="Calcium ATPase, transmembrane domain M"/>
    <property type="match status" value="1"/>
</dbReference>
<evidence type="ECO:0000256" key="5">
    <source>
        <dbReference type="ARBA" id="ARBA00022692"/>
    </source>
</evidence>
<dbReference type="GO" id="GO:0005886">
    <property type="term" value="C:plasma membrane"/>
    <property type="evidence" value="ECO:0007669"/>
    <property type="project" value="TreeGrafter"/>
</dbReference>
<evidence type="ECO:0000256" key="9">
    <source>
        <dbReference type="ARBA" id="ARBA00022840"/>
    </source>
</evidence>
<dbReference type="SMART" id="SM00831">
    <property type="entry name" value="Cation_ATPase_N"/>
    <property type="match status" value="1"/>
</dbReference>
<feature type="domain" description="Cation-transporting P-type ATPase N-terminal" evidence="22">
    <location>
        <begin position="85"/>
        <end position="159"/>
    </location>
</feature>
<dbReference type="GO" id="GO:0005524">
    <property type="term" value="F:ATP binding"/>
    <property type="evidence" value="ECO:0007669"/>
    <property type="project" value="UniProtKB-KW"/>
</dbReference>
<feature type="transmembrane region" description="Helical" evidence="19">
    <location>
        <begin position="329"/>
        <end position="347"/>
    </location>
</feature>
<dbReference type="FunFam" id="2.70.150.10:FF:000006">
    <property type="entry name" value="Calcium-transporting ATPase"/>
    <property type="match status" value="1"/>
</dbReference>
<evidence type="ECO:0000256" key="2">
    <source>
        <dbReference type="ARBA" id="ARBA00006124"/>
    </source>
</evidence>
<organism evidence="23 24">
    <name type="scientific">Clitoria ternatea</name>
    <name type="common">Butterfly pea</name>
    <dbReference type="NCBI Taxonomy" id="43366"/>
    <lineage>
        <taxon>Eukaryota</taxon>
        <taxon>Viridiplantae</taxon>
        <taxon>Streptophyta</taxon>
        <taxon>Embryophyta</taxon>
        <taxon>Tracheophyta</taxon>
        <taxon>Spermatophyta</taxon>
        <taxon>Magnoliopsida</taxon>
        <taxon>eudicotyledons</taxon>
        <taxon>Gunneridae</taxon>
        <taxon>Pentapetalae</taxon>
        <taxon>rosids</taxon>
        <taxon>fabids</taxon>
        <taxon>Fabales</taxon>
        <taxon>Fabaceae</taxon>
        <taxon>Papilionoideae</taxon>
        <taxon>50 kb inversion clade</taxon>
        <taxon>NPAAA clade</taxon>
        <taxon>indigoferoid/millettioid clade</taxon>
        <taxon>Phaseoleae</taxon>
        <taxon>Clitoria</taxon>
    </lineage>
</organism>
<dbReference type="InterPro" id="IPR023299">
    <property type="entry name" value="ATPase_P-typ_cyto_dom_N"/>
</dbReference>
<dbReference type="FunFam" id="1.20.1110.10:FF:000039">
    <property type="entry name" value="Calcium-transporting ATPase"/>
    <property type="match status" value="1"/>
</dbReference>
<keyword evidence="15 19" id="KW-0406">Ion transport</keyword>
<dbReference type="SFLD" id="SFLDF00027">
    <property type="entry name" value="p-type_atpase"/>
    <property type="match status" value="1"/>
</dbReference>
<dbReference type="PRINTS" id="PR00119">
    <property type="entry name" value="CATATPASE"/>
</dbReference>
<keyword evidence="11" id="KW-0112">Calmodulin-binding</keyword>
<keyword evidence="14" id="KW-0007">Acetylation</keyword>
<feature type="transmembrane region" description="Helical" evidence="19">
    <location>
        <begin position="822"/>
        <end position="842"/>
    </location>
</feature>
<dbReference type="PANTHER" id="PTHR24093:SF509">
    <property type="entry name" value="CALCIUM-TRANSPORTING ATPASE"/>
    <property type="match status" value="1"/>
</dbReference>
<feature type="compositionally biased region" description="Basic and acidic residues" evidence="21">
    <location>
        <begin position="1176"/>
        <end position="1185"/>
    </location>
</feature>
<feature type="coiled-coil region" evidence="20">
    <location>
        <begin position="1028"/>
        <end position="1055"/>
    </location>
</feature>
<dbReference type="PROSITE" id="PS00154">
    <property type="entry name" value="ATPASE_E1_E2"/>
    <property type="match status" value="1"/>
</dbReference>
<dbReference type="SUPFAM" id="SSF56784">
    <property type="entry name" value="HAD-like"/>
    <property type="match status" value="1"/>
</dbReference>
<dbReference type="GO" id="GO:0046872">
    <property type="term" value="F:metal ion binding"/>
    <property type="evidence" value="ECO:0007669"/>
    <property type="project" value="UniProtKB-KW"/>
</dbReference>
<dbReference type="PRINTS" id="PR00120">
    <property type="entry name" value="HATPASE"/>
</dbReference>
<evidence type="ECO:0000256" key="16">
    <source>
        <dbReference type="ARBA" id="ARBA00023136"/>
    </source>
</evidence>
<feature type="compositionally biased region" description="Acidic residues" evidence="21">
    <location>
        <begin position="1135"/>
        <end position="1148"/>
    </location>
</feature>
<protein>
    <recommendedName>
        <fullName evidence="19">Calcium-transporting ATPase</fullName>
        <ecNumber evidence="19">7.2.2.10</ecNumber>
    </recommendedName>
</protein>
<evidence type="ECO:0000256" key="21">
    <source>
        <dbReference type="SAM" id="MobiDB-lite"/>
    </source>
</evidence>
<dbReference type="EC" id="7.2.2.10" evidence="19"/>
<comment type="function">
    <text evidence="19">Catalyzes the hydrolysis of ATP coupled with the transport of calcium.</text>
</comment>
<evidence type="ECO:0000256" key="1">
    <source>
        <dbReference type="ARBA" id="ARBA00004141"/>
    </source>
</evidence>
<feature type="region of interest" description="Disordered" evidence="21">
    <location>
        <begin position="1133"/>
        <end position="1185"/>
    </location>
</feature>
<evidence type="ECO:0000256" key="11">
    <source>
        <dbReference type="ARBA" id="ARBA00022860"/>
    </source>
</evidence>
<dbReference type="Gene3D" id="3.40.1110.10">
    <property type="entry name" value="Calcium-transporting ATPase, cytoplasmic domain N"/>
    <property type="match status" value="1"/>
</dbReference>
<dbReference type="SUPFAM" id="SSF81660">
    <property type="entry name" value="Metal cation-transporting ATPase, ATP-binding domain N"/>
    <property type="match status" value="1"/>
</dbReference>
<evidence type="ECO:0000256" key="6">
    <source>
        <dbReference type="ARBA" id="ARBA00022723"/>
    </source>
</evidence>
<evidence type="ECO:0000256" key="10">
    <source>
        <dbReference type="ARBA" id="ARBA00022842"/>
    </source>
</evidence>
<dbReference type="PANTHER" id="PTHR24093">
    <property type="entry name" value="CATION TRANSPORTING ATPASE"/>
    <property type="match status" value="1"/>
</dbReference>
<keyword evidence="9 19" id="KW-0067">ATP-binding</keyword>
<dbReference type="InterPro" id="IPR018303">
    <property type="entry name" value="ATPase_P-typ_P_site"/>
</dbReference>
<evidence type="ECO:0000256" key="12">
    <source>
        <dbReference type="ARBA" id="ARBA00022967"/>
    </source>
</evidence>
<dbReference type="FunFam" id="3.40.1110.10:FF:000013">
    <property type="entry name" value="Calcium-transporting ATPase"/>
    <property type="match status" value="1"/>
</dbReference>
<sequence length="1348" mass="150819">MLDHVRAMTCKRRWRVAFTAISFLKALHIKPTKLLRSFSYMAIDVVPNSENELSPCDNATTPFSNLDPKLLTDMVRDKKMELLTQIGGVPEVATLLQTDMNYGISDNLVDIGHRKQLFGANMFKKPPVKGFFSFVLEAFKDTTIVILLVCAVLSLGFGIKQHGLKEGWYDGGSIILAVVLVIVVSSVSNFNQSKQFQKLFDKSGNIGVEVVRDGRRQSVSIFDIVVGDIVCLKIGDQVPADGLFLEGHSLKVDESSMTGESDHVHVNGDTNPFLLSGTKVSDGFAHMLVTSVGMNTAWGGMMSSIARELDEETPLQGRLNKLTSRIGKVGLLVAALVLLVSLTRYFTGSTRDDFGNKEFLGRKTKFDDVMNAVVGTVAAAVTIVVVAIPEGLPLAVTLTLAYSMKKMMRDNALVRKISACETMGSATVICTDKTGTLTLNEMKVTEVWVGGKVIAEDDYLAPSLMHLLKEGIGLNTTGSIYQPQPTLLPEILGSPTEKALLSWAVLDLGMDIGDVKQHCEVIHVETFNSEKKRSGVLVREKRGRSIVHTHWKGAAEMILSMCSSYYDHSGKIMMIDDEKKVQIENIIKGMATKSLRCIAFAQKSFIENNGRVCEKLEETGLTLLVILGLKDPCRPGVEAAVESCKNAGVKIKMITGDNVHTARAIASECGILNPDHEELDEEAVVEGSQFRNFSHEERMDKVENIRVMARSSPFDKLLMVQCLKQKGHVVAVTGDGTNDAPALKEADIGLSMGIQGTEVAKESSDIVILDDNFSSVVTVLRWGRCVYTNIQKFIQFQLTVNVAALVINFVAAVSSGKVPLTAVQLLWVNLIMDTLGALALATEQPNDDLMKMPPVGRFRPLITKVMWRNLISQALYQVVVSLVLQFKGRSIFGVNEKVKNTLIFNAFVLCQVFNEFNARKLEKKNIFEGLGKNKLFMVIVGLTVALQIVMVEFLKKFANTERLTWEQWGVCIAIAALSWPIGLLVKCVPVGPNKITRFFGPSGTQHKSEKMSGMGDGYVGTAQDAVRIRRLEKQREAERRKIQELKTKSASAKGQPGLLQFGSSTSEILETAFKKETVGLVTREQYVEKRVNIQSKIEEEEKEKLQKQQQEEEELQLEKRKKRKIKGNSRLSFAEDIDNEAQEEEEEQQQYNVEANRLRRGKLGKDPNVETSFLPDSEREAEEQAERERLRKQWLREQEQIQNEPLEITYSYWDGTGHRRVIQVRKGDSIGEFLRAVQQQLAPEFREIRTTSVENLLYVKEDLIIPHQHSFYELIVNKARGKSGPLFHFDVHEDVRTIADATIEKDESHAGKVVERHWYEKNKHIFPASRWEIYDPTKKWERYTIHGD</sequence>
<evidence type="ECO:0000256" key="4">
    <source>
        <dbReference type="ARBA" id="ARBA00022568"/>
    </source>
</evidence>
<dbReference type="Pfam" id="PF00689">
    <property type="entry name" value="Cation_ATPase_C"/>
    <property type="match status" value="1"/>
</dbReference>
<dbReference type="InterPro" id="IPR059000">
    <property type="entry name" value="ATPase_P-type_domA"/>
</dbReference>
<keyword evidence="7 19" id="KW-0547">Nucleotide-binding</keyword>
<dbReference type="InterPro" id="IPR001757">
    <property type="entry name" value="P_typ_ATPase"/>
</dbReference>
<comment type="caution">
    <text evidence="23">The sequence shown here is derived from an EMBL/GenBank/DDBJ whole genome shotgun (WGS) entry which is preliminary data.</text>
</comment>
<dbReference type="SUPFAM" id="SSF81653">
    <property type="entry name" value="Calcium ATPase, transduction domain A"/>
    <property type="match status" value="1"/>
</dbReference>
<dbReference type="Gene3D" id="1.20.1110.10">
    <property type="entry name" value="Calcium-transporting ATPase, transmembrane domain"/>
    <property type="match status" value="1"/>
</dbReference>
<comment type="catalytic activity">
    <reaction evidence="17 19">
        <text>Ca(2+)(in) + ATP + H2O = Ca(2+)(out) + ADP + phosphate + H(+)</text>
        <dbReference type="Rhea" id="RHEA:18105"/>
        <dbReference type="ChEBI" id="CHEBI:15377"/>
        <dbReference type="ChEBI" id="CHEBI:15378"/>
        <dbReference type="ChEBI" id="CHEBI:29108"/>
        <dbReference type="ChEBI" id="CHEBI:30616"/>
        <dbReference type="ChEBI" id="CHEBI:43474"/>
        <dbReference type="ChEBI" id="CHEBI:456216"/>
        <dbReference type="EC" id="7.2.2.10"/>
    </reaction>
</comment>
<name>A0AAN9KNC9_CLITE</name>
<evidence type="ECO:0000256" key="13">
    <source>
        <dbReference type="ARBA" id="ARBA00022989"/>
    </source>
</evidence>
<dbReference type="Proteomes" id="UP001359559">
    <property type="component" value="Unassembled WGS sequence"/>
</dbReference>
<dbReference type="InterPro" id="IPR006068">
    <property type="entry name" value="ATPase_P-typ_cation-transptr_C"/>
</dbReference>
<reference evidence="23 24" key="1">
    <citation type="submission" date="2024-01" db="EMBL/GenBank/DDBJ databases">
        <title>The genomes of 5 underutilized Papilionoideae crops provide insights into root nodulation and disease resistance.</title>
        <authorList>
            <person name="Yuan L."/>
        </authorList>
    </citation>
    <scope>NUCLEOTIDE SEQUENCE [LARGE SCALE GENOMIC DNA]</scope>
    <source>
        <strain evidence="23">LY-2023</strain>
        <tissue evidence="23">Leaf</tissue>
    </source>
</reference>
<feature type="transmembrane region" description="Helical" evidence="19">
    <location>
        <begin position="372"/>
        <end position="402"/>
    </location>
</feature>
<evidence type="ECO:0000256" key="3">
    <source>
        <dbReference type="ARBA" id="ARBA00022448"/>
    </source>
</evidence>
<evidence type="ECO:0000259" key="22">
    <source>
        <dbReference type="SMART" id="SM00831"/>
    </source>
</evidence>
<feature type="transmembrane region" description="Helical" evidence="19">
    <location>
        <begin position="131"/>
        <end position="159"/>
    </location>
</feature>
<dbReference type="InterPro" id="IPR006408">
    <property type="entry name" value="P-type_ATPase_IIB"/>
</dbReference>
<dbReference type="FunFam" id="3.40.50.1000:FF:000018">
    <property type="entry name" value="Calcium-transporting ATPase"/>
    <property type="match status" value="1"/>
</dbReference>
<feature type="transmembrane region" description="Helical" evidence="19">
    <location>
        <begin position="171"/>
        <end position="190"/>
    </location>
</feature>
<keyword evidence="4 19" id="KW-0109">Calcium transport</keyword>
<dbReference type="GO" id="GO:0005516">
    <property type="term" value="F:calmodulin binding"/>
    <property type="evidence" value="ECO:0007669"/>
    <property type="project" value="UniProtKB-KW"/>
</dbReference>
<evidence type="ECO:0000256" key="20">
    <source>
        <dbReference type="SAM" id="Coils"/>
    </source>
</evidence>
<evidence type="ECO:0000256" key="8">
    <source>
        <dbReference type="ARBA" id="ARBA00022837"/>
    </source>
</evidence>
<evidence type="ECO:0000256" key="14">
    <source>
        <dbReference type="ARBA" id="ARBA00022990"/>
    </source>
</evidence>
<evidence type="ECO:0000256" key="17">
    <source>
        <dbReference type="ARBA" id="ARBA00048694"/>
    </source>
</evidence>
<dbReference type="Pfam" id="PF13246">
    <property type="entry name" value="Cation_ATPase"/>
    <property type="match status" value="1"/>
</dbReference>
<comment type="subcellular location">
    <subcellularLocation>
        <location evidence="1 19">Membrane</location>
        <topology evidence="1 19">Multi-pass membrane protein</topology>
    </subcellularLocation>
</comment>
<keyword evidence="5 19" id="KW-0812">Transmembrane</keyword>
<dbReference type="InterPro" id="IPR036412">
    <property type="entry name" value="HAD-like_sf"/>
</dbReference>
<dbReference type="InterPro" id="IPR048337">
    <property type="entry name" value="FAM50A/XAP5_C"/>
</dbReference>
<feature type="transmembrane region" description="Helical" evidence="19">
    <location>
        <begin position="798"/>
        <end position="816"/>
    </location>
</feature>
<keyword evidence="20" id="KW-0175">Coiled coil</keyword>
<comment type="caution">
    <text evidence="19">Lacks conserved residue(s) required for the propagation of feature annotation.</text>
</comment>
<comment type="similarity">
    <text evidence="2 19">Belongs to the cation transport ATPase (P-type) (TC 3.A.3) family. Type IIB subfamily.</text>
</comment>
<dbReference type="Pfam" id="PF00690">
    <property type="entry name" value="Cation_ATPase_N"/>
    <property type="match status" value="1"/>
</dbReference>
<dbReference type="Pfam" id="PF04921">
    <property type="entry name" value="XAP5"/>
    <property type="match status" value="1"/>
</dbReference>
<comment type="function">
    <text evidence="18">This magnesium-dependent enzyme catalyzes the hydrolysis of ATP coupled with the translocation of calcium from the cytosol out of the cell or into organelles.</text>
</comment>
<dbReference type="GO" id="GO:0005388">
    <property type="term" value="F:P-type calcium transporter activity"/>
    <property type="evidence" value="ECO:0007669"/>
    <property type="project" value="UniProtKB-EC"/>
</dbReference>
<dbReference type="Gene3D" id="3.40.50.1000">
    <property type="entry name" value="HAD superfamily/HAD-like"/>
    <property type="match status" value="1"/>
</dbReference>
<keyword evidence="6" id="KW-0479">Metal-binding</keyword>
<dbReference type="GO" id="GO:0016887">
    <property type="term" value="F:ATP hydrolysis activity"/>
    <property type="evidence" value="ECO:0007669"/>
    <property type="project" value="InterPro"/>
</dbReference>
<keyword evidence="12" id="KW-1278">Translocase</keyword>
<feature type="transmembrane region" description="Helical" evidence="19">
    <location>
        <begin position="935"/>
        <end position="955"/>
    </location>
</feature>
<evidence type="ECO:0000256" key="15">
    <source>
        <dbReference type="ARBA" id="ARBA00023065"/>
    </source>
</evidence>
<evidence type="ECO:0000313" key="23">
    <source>
        <dbReference type="EMBL" id="KAK7320071.1"/>
    </source>
</evidence>